<sequence>MAPLKTTNNVITGLIVKKHTVSTRSKNMLNCSQNKETKDASRFKRKADCSPSKENKTTKRIAFGERNVNVADLGKCKGAEDNRKKSLVTKKAIAQIKQLPSVKTVLKPRQNENLAPPPAPGNKILTRATIKSIIPNQTALKPKEVLKENNNANKVNKRLSNEFEKTEETLYSTALEDINESTVYFSAKKQHNLRSSRSSTESSSPCVKDTECSSNLSLVAKQIQMKLNLGNHSVPENVDDFDKENWDDVYQVSHYAMDIFNYLKDRESQFKIPDYMDRQICLTRWMRSLLIDWMVEIQESFELNHETLYLGVKLVDMYLSKMTVGKETLQLVGAAAMFIASKFDERIPPMIDDFLYICDGAYSRRELIRMEMNLLKMCGFDLGIPISYRFLRRYARCAKITMPVLTLARFVLEFSLMNYATISIRDSKLACAALYLALKMKKISEWTPTLEFYTGYKLDEFKDVATVLNTGLHHPIKTQLMTVRNKYSHKIFFEVAKTPLISNEDL</sequence>
<dbReference type="OrthoDB" id="5590282at2759"/>
<keyword evidence="3" id="KW-0131">Cell cycle</keyword>
<keyword evidence="2 4" id="KW-0195">Cyclin</keyword>
<reference evidence="8" key="1">
    <citation type="submission" date="2022-01" db="EMBL/GenBank/DDBJ databases">
        <authorList>
            <person name="King R."/>
        </authorList>
    </citation>
    <scope>NUCLEOTIDE SEQUENCE</scope>
</reference>
<evidence type="ECO:0000259" key="7">
    <source>
        <dbReference type="SMART" id="SM01332"/>
    </source>
</evidence>
<dbReference type="Proteomes" id="UP001153737">
    <property type="component" value="Chromosome 9"/>
</dbReference>
<feature type="domain" description="Cyclin-like" evidence="6">
    <location>
        <begin position="292"/>
        <end position="376"/>
    </location>
</feature>
<dbReference type="Gene3D" id="1.10.472.10">
    <property type="entry name" value="Cyclin-like"/>
    <property type="match status" value="2"/>
</dbReference>
<accession>A0A9P0DYF5</accession>
<evidence type="ECO:0000256" key="3">
    <source>
        <dbReference type="ARBA" id="ARBA00023306"/>
    </source>
</evidence>
<dbReference type="Pfam" id="PF02984">
    <property type="entry name" value="Cyclin_C"/>
    <property type="match status" value="1"/>
</dbReference>
<evidence type="ECO:0000256" key="5">
    <source>
        <dbReference type="SAM" id="MobiDB-lite"/>
    </source>
</evidence>
<feature type="domain" description="Cyclin C-terminal" evidence="7">
    <location>
        <begin position="385"/>
        <end position="501"/>
    </location>
</feature>
<feature type="region of interest" description="Disordered" evidence="5">
    <location>
        <begin position="33"/>
        <end position="56"/>
    </location>
</feature>
<dbReference type="InterPro" id="IPR013763">
    <property type="entry name" value="Cyclin-like_dom"/>
</dbReference>
<dbReference type="FunFam" id="1.10.472.10:FF:000001">
    <property type="entry name" value="G2/mitotic-specific cyclin"/>
    <property type="match status" value="1"/>
</dbReference>
<name>A0A9P0DYF5_PHACE</name>
<proteinExistence type="inferred from homology"/>
<dbReference type="GO" id="GO:0051301">
    <property type="term" value="P:cell division"/>
    <property type="evidence" value="ECO:0007669"/>
    <property type="project" value="UniProtKB-KW"/>
</dbReference>
<dbReference type="InterPro" id="IPR036915">
    <property type="entry name" value="Cyclin-like_sf"/>
</dbReference>
<organism evidence="8 9">
    <name type="scientific">Phaedon cochleariae</name>
    <name type="common">Mustard beetle</name>
    <dbReference type="NCBI Taxonomy" id="80249"/>
    <lineage>
        <taxon>Eukaryota</taxon>
        <taxon>Metazoa</taxon>
        <taxon>Ecdysozoa</taxon>
        <taxon>Arthropoda</taxon>
        <taxon>Hexapoda</taxon>
        <taxon>Insecta</taxon>
        <taxon>Pterygota</taxon>
        <taxon>Neoptera</taxon>
        <taxon>Endopterygota</taxon>
        <taxon>Coleoptera</taxon>
        <taxon>Polyphaga</taxon>
        <taxon>Cucujiformia</taxon>
        <taxon>Chrysomeloidea</taxon>
        <taxon>Chrysomelidae</taxon>
        <taxon>Chrysomelinae</taxon>
        <taxon>Chrysomelini</taxon>
        <taxon>Phaedon</taxon>
    </lineage>
</organism>
<evidence type="ECO:0000313" key="8">
    <source>
        <dbReference type="EMBL" id="CAH1183322.1"/>
    </source>
</evidence>
<dbReference type="SMART" id="SM01332">
    <property type="entry name" value="Cyclin_C"/>
    <property type="match status" value="1"/>
</dbReference>
<evidence type="ECO:0000256" key="1">
    <source>
        <dbReference type="ARBA" id="ARBA00022618"/>
    </source>
</evidence>
<dbReference type="GO" id="GO:0044772">
    <property type="term" value="P:mitotic cell cycle phase transition"/>
    <property type="evidence" value="ECO:0007669"/>
    <property type="project" value="InterPro"/>
</dbReference>
<dbReference type="InterPro" id="IPR006671">
    <property type="entry name" value="Cyclin_N"/>
</dbReference>
<dbReference type="SMART" id="SM00385">
    <property type="entry name" value="CYCLIN"/>
    <property type="match status" value="2"/>
</dbReference>
<evidence type="ECO:0000259" key="6">
    <source>
        <dbReference type="SMART" id="SM00385"/>
    </source>
</evidence>
<dbReference type="CDD" id="cd20508">
    <property type="entry name" value="CYCLIN_CCNB3_rpt1"/>
    <property type="match status" value="1"/>
</dbReference>
<dbReference type="Pfam" id="PF00134">
    <property type="entry name" value="Cyclin_N"/>
    <property type="match status" value="1"/>
</dbReference>
<feature type="domain" description="Cyclin-like" evidence="6">
    <location>
        <begin position="389"/>
        <end position="470"/>
    </location>
</feature>
<dbReference type="InterPro" id="IPR046965">
    <property type="entry name" value="Cyclin_A/B-like"/>
</dbReference>
<dbReference type="GO" id="GO:0016538">
    <property type="term" value="F:cyclin-dependent protein serine/threonine kinase regulator activity"/>
    <property type="evidence" value="ECO:0007669"/>
    <property type="project" value="InterPro"/>
</dbReference>
<dbReference type="AlphaFoldDB" id="A0A9P0DYF5"/>
<evidence type="ECO:0008006" key="10">
    <source>
        <dbReference type="Google" id="ProtNLM"/>
    </source>
</evidence>
<dbReference type="SUPFAM" id="SSF47954">
    <property type="entry name" value="Cyclin-like"/>
    <property type="match status" value="2"/>
</dbReference>
<evidence type="ECO:0000256" key="4">
    <source>
        <dbReference type="RuleBase" id="RU000383"/>
    </source>
</evidence>
<protein>
    <recommendedName>
        <fullName evidence="10">G2/mitotic-specific cyclin-B3</fullName>
    </recommendedName>
</protein>
<gene>
    <name evidence="8" type="ORF">PHAECO_LOCUS12301</name>
</gene>
<dbReference type="InterPro" id="IPR004367">
    <property type="entry name" value="Cyclin_C-dom"/>
</dbReference>
<evidence type="ECO:0000256" key="2">
    <source>
        <dbReference type="ARBA" id="ARBA00023127"/>
    </source>
</evidence>
<keyword evidence="1" id="KW-0132">Cell division</keyword>
<feature type="region of interest" description="Disordered" evidence="5">
    <location>
        <begin position="104"/>
        <end position="123"/>
    </location>
</feature>
<dbReference type="InterPro" id="IPR039361">
    <property type="entry name" value="Cyclin"/>
</dbReference>
<keyword evidence="9" id="KW-1185">Reference proteome</keyword>
<evidence type="ECO:0000313" key="9">
    <source>
        <dbReference type="Proteomes" id="UP001153737"/>
    </source>
</evidence>
<dbReference type="GO" id="GO:0005634">
    <property type="term" value="C:nucleus"/>
    <property type="evidence" value="ECO:0007669"/>
    <property type="project" value="UniProtKB-ARBA"/>
</dbReference>
<dbReference type="EMBL" id="OU896715">
    <property type="protein sequence ID" value="CAH1183322.1"/>
    <property type="molecule type" value="Genomic_DNA"/>
</dbReference>
<dbReference type="PANTHER" id="PTHR10177">
    <property type="entry name" value="CYCLINS"/>
    <property type="match status" value="1"/>
</dbReference>
<comment type="similarity">
    <text evidence="4">Belongs to the cyclin family.</text>
</comment>
<reference evidence="8" key="2">
    <citation type="submission" date="2022-10" db="EMBL/GenBank/DDBJ databases">
        <authorList>
            <consortium name="ENA_rothamsted_submissions"/>
            <consortium name="culmorum"/>
            <person name="King R."/>
        </authorList>
    </citation>
    <scope>NUCLEOTIDE SEQUENCE</scope>
</reference>
<feature type="compositionally biased region" description="Basic and acidic residues" evidence="5">
    <location>
        <begin position="35"/>
        <end position="56"/>
    </location>
</feature>
<dbReference type="PIRSF" id="PIRSF001771">
    <property type="entry name" value="Cyclin_A_B_D_E"/>
    <property type="match status" value="1"/>
</dbReference>